<evidence type="ECO:0000256" key="13">
    <source>
        <dbReference type="ARBA" id="ARBA00022932"/>
    </source>
</evidence>
<dbReference type="GO" id="GO:0008270">
    <property type="term" value="F:zinc ion binding"/>
    <property type="evidence" value="ECO:0007669"/>
    <property type="project" value="UniProtKB-KW"/>
</dbReference>
<dbReference type="SUPFAM" id="SSF53098">
    <property type="entry name" value="Ribonuclease H-like"/>
    <property type="match status" value="1"/>
</dbReference>
<keyword evidence="6" id="KW-0547">Nucleotide-binding</keyword>
<dbReference type="SUPFAM" id="SSF57756">
    <property type="entry name" value="Retrovirus zinc finger-like domains"/>
    <property type="match status" value="1"/>
</dbReference>
<keyword evidence="9" id="KW-0067">ATP-binding</keyword>
<dbReference type="OrthoDB" id="413361at2759"/>
<dbReference type="PANTHER" id="PTHR42648">
    <property type="entry name" value="TRANSPOSASE, PUTATIVE-RELATED"/>
    <property type="match status" value="1"/>
</dbReference>
<evidence type="ECO:0000256" key="17">
    <source>
        <dbReference type="PROSITE-ProRule" id="PRU00047"/>
    </source>
</evidence>
<keyword evidence="17" id="KW-0863">Zinc-finger</keyword>
<dbReference type="InterPro" id="IPR039537">
    <property type="entry name" value="Retrotran_Ty1/copia-like"/>
</dbReference>
<feature type="compositionally biased region" description="Polar residues" evidence="18">
    <location>
        <begin position="793"/>
        <end position="802"/>
    </location>
</feature>
<dbReference type="InterPro" id="IPR057670">
    <property type="entry name" value="SH3_retrovirus"/>
</dbReference>
<organism evidence="21 22">
    <name type="scientific">Nesidiocoris tenuis</name>
    <dbReference type="NCBI Taxonomy" id="355587"/>
    <lineage>
        <taxon>Eukaryota</taxon>
        <taxon>Metazoa</taxon>
        <taxon>Ecdysozoa</taxon>
        <taxon>Arthropoda</taxon>
        <taxon>Hexapoda</taxon>
        <taxon>Insecta</taxon>
        <taxon>Pterygota</taxon>
        <taxon>Neoptera</taxon>
        <taxon>Paraneoptera</taxon>
        <taxon>Hemiptera</taxon>
        <taxon>Heteroptera</taxon>
        <taxon>Panheteroptera</taxon>
        <taxon>Cimicomorpha</taxon>
        <taxon>Miridae</taxon>
        <taxon>Dicyphina</taxon>
        <taxon>Nesidiocoris</taxon>
    </lineage>
</organism>
<dbReference type="Pfam" id="PF07727">
    <property type="entry name" value="RVT_2"/>
    <property type="match status" value="1"/>
</dbReference>
<dbReference type="PANTHER" id="PTHR42648:SF11">
    <property type="entry name" value="TRANSPOSON TY4-P GAG-POL POLYPROTEIN"/>
    <property type="match status" value="1"/>
</dbReference>
<name>A0A6H5G2H8_9HEMI</name>
<dbReference type="InterPro" id="IPR001878">
    <property type="entry name" value="Znf_CCHC"/>
</dbReference>
<dbReference type="GO" id="GO:0004519">
    <property type="term" value="F:endonuclease activity"/>
    <property type="evidence" value="ECO:0007669"/>
    <property type="project" value="UniProtKB-KW"/>
</dbReference>
<evidence type="ECO:0000256" key="2">
    <source>
        <dbReference type="ARBA" id="ARBA00022612"/>
    </source>
</evidence>
<keyword evidence="2" id="KW-1188">Viral release from host cell</keyword>
<keyword evidence="3" id="KW-0645">Protease</keyword>
<evidence type="ECO:0000256" key="10">
    <source>
        <dbReference type="ARBA" id="ARBA00022842"/>
    </source>
</evidence>
<feature type="region of interest" description="Disordered" evidence="18">
    <location>
        <begin position="1125"/>
        <end position="1147"/>
    </location>
</feature>
<feature type="region of interest" description="Disordered" evidence="18">
    <location>
        <begin position="1228"/>
        <end position="1262"/>
    </location>
</feature>
<dbReference type="Pfam" id="PF00665">
    <property type="entry name" value="rve"/>
    <property type="match status" value="1"/>
</dbReference>
<feature type="domain" description="Integrase catalytic" evidence="20">
    <location>
        <begin position="536"/>
        <end position="704"/>
    </location>
</feature>
<dbReference type="GO" id="GO:0003887">
    <property type="term" value="F:DNA-directed DNA polymerase activity"/>
    <property type="evidence" value="ECO:0007669"/>
    <property type="project" value="UniProtKB-KW"/>
</dbReference>
<evidence type="ECO:0000256" key="15">
    <source>
        <dbReference type="ARBA" id="ARBA00023172"/>
    </source>
</evidence>
<evidence type="ECO:0000256" key="16">
    <source>
        <dbReference type="ARBA" id="ARBA00023268"/>
    </source>
</evidence>
<dbReference type="EMBL" id="CADCXU010004160">
    <property type="protein sequence ID" value="CAA9995938.1"/>
    <property type="molecule type" value="Genomic_DNA"/>
</dbReference>
<evidence type="ECO:0000256" key="8">
    <source>
        <dbReference type="ARBA" id="ARBA00022801"/>
    </source>
</evidence>
<keyword evidence="10" id="KW-0460">Magnesium</keyword>
<dbReference type="GO" id="GO:0008233">
    <property type="term" value="F:peptidase activity"/>
    <property type="evidence" value="ECO:0007669"/>
    <property type="project" value="UniProtKB-KW"/>
</dbReference>
<keyword evidence="11" id="KW-0229">DNA integration</keyword>
<feature type="compositionally biased region" description="Low complexity" evidence="18">
    <location>
        <begin position="1239"/>
        <end position="1255"/>
    </location>
</feature>
<keyword evidence="8" id="KW-0378">Hydrolase</keyword>
<dbReference type="Pfam" id="PF22936">
    <property type="entry name" value="Pol_BBD"/>
    <property type="match status" value="1"/>
</dbReference>
<dbReference type="GO" id="GO:0003964">
    <property type="term" value="F:RNA-directed DNA polymerase activity"/>
    <property type="evidence" value="ECO:0007669"/>
    <property type="project" value="UniProtKB-KW"/>
</dbReference>
<keyword evidence="5" id="KW-0479">Metal-binding</keyword>
<keyword evidence="13" id="KW-0808">Transferase</keyword>
<keyword evidence="13" id="KW-0239">DNA-directed DNA polymerase</keyword>
<dbReference type="AlphaFoldDB" id="A0A6H5G2H8"/>
<evidence type="ECO:0000256" key="18">
    <source>
        <dbReference type="SAM" id="MobiDB-lite"/>
    </source>
</evidence>
<evidence type="ECO:0000259" key="19">
    <source>
        <dbReference type="PROSITE" id="PS50158"/>
    </source>
</evidence>
<dbReference type="SMART" id="SM00343">
    <property type="entry name" value="ZnF_C2HC"/>
    <property type="match status" value="1"/>
</dbReference>
<dbReference type="Gene3D" id="3.30.420.10">
    <property type="entry name" value="Ribonuclease H-like superfamily/Ribonuclease H"/>
    <property type="match status" value="1"/>
</dbReference>
<keyword evidence="17" id="KW-0862">Zinc</keyword>
<evidence type="ECO:0000256" key="1">
    <source>
        <dbReference type="ARBA" id="ARBA00002180"/>
    </source>
</evidence>
<dbReference type="GO" id="GO:0015074">
    <property type="term" value="P:DNA integration"/>
    <property type="evidence" value="ECO:0007669"/>
    <property type="project" value="UniProtKB-KW"/>
</dbReference>
<evidence type="ECO:0000256" key="9">
    <source>
        <dbReference type="ARBA" id="ARBA00022840"/>
    </source>
</evidence>
<dbReference type="Proteomes" id="UP000479000">
    <property type="component" value="Unassembled WGS sequence"/>
</dbReference>
<dbReference type="GO" id="GO:0005524">
    <property type="term" value="F:ATP binding"/>
    <property type="evidence" value="ECO:0007669"/>
    <property type="project" value="UniProtKB-KW"/>
</dbReference>
<evidence type="ECO:0000256" key="5">
    <source>
        <dbReference type="ARBA" id="ARBA00022723"/>
    </source>
</evidence>
<reference evidence="21 22" key="1">
    <citation type="submission" date="2020-02" db="EMBL/GenBank/DDBJ databases">
        <authorList>
            <person name="Ferguson B K."/>
        </authorList>
    </citation>
    <scope>NUCLEOTIDE SEQUENCE [LARGE SCALE GENOMIC DNA]</scope>
</reference>
<evidence type="ECO:0000256" key="6">
    <source>
        <dbReference type="ARBA" id="ARBA00022741"/>
    </source>
</evidence>
<evidence type="ECO:0000259" key="20">
    <source>
        <dbReference type="PROSITE" id="PS50994"/>
    </source>
</evidence>
<evidence type="ECO:0000313" key="22">
    <source>
        <dbReference type="Proteomes" id="UP000479000"/>
    </source>
</evidence>
<keyword evidence="4" id="KW-0540">Nuclease</keyword>
<evidence type="ECO:0008006" key="23">
    <source>
        <dbReference type="Google" id="ProtNLM"/>
    </source>
</evidence>
<evidence type="ECO:0000256" key="3">
    <source>
        <dbReference type="ARBA" id="ARBA00022670"/>
    </source>
</evidence>
<dbReference type="InterPro" id="IPR012337">
    <property type="entry name" value="RNaseH-like_sf"/>
</dbReference>
<keyword evidence="14" id="KW-0917">Virion maturation</keyword>
<dbReference type="Pfam" id="PF25597">
    <property type="entry name" value="SH3_retrovirus"/>
    <property type="match status" value="1"/>
</dbReference>
<evidence type="ECO:0000256" key="11">
    <source>
        <dbReference type="ARBA" id="ARBA00022908"/>
    </source>
</evidence>
<gene>
    <name evidence="21" type="ORF">NTEN_LOCUS2627</name>
</gene>
<dbReference type="InterPro" id="IPR036875">
    <property type="entry name" value="Znf_CCHC_sf"/>
</dbReference>
<evidence type="ECO:0000256" key="4">
    <source>
        <dbReference type="ARBA" id="ARBA00022722"/>
    </source>
</evidence>
<evidence type="ECO:0000256" key="7">
    <source>
        <dbReference type="ARBA" id="ARBA00022759"/>
    </source>
</evidence>
<evidence type="ECO:0000256" key="14">
    <source>
        <dbReference type="ARBA" id="ARBA00023113"/>
    </source>
</evidence>
<evidence type="ECO:0000313" key="21">
    <source>
        <dbReference type="EMBL" id="CAA9995938.1"/>
    </source>
</evidence>
<dbReference type="InterPro" id="IPR054722">
    <property type="entry name" value="PolX-like_BBD"/>
</dbReference>
<keyword evidence="22" id="KW-1185">Reference proteome</keyword>
<dbReference type="InterPro" id="IPR013103">
    <property type="entry name" value="RVT_2"/>
</dbReference>
<keyword evidence="16" id="KW-0511">Multifunctional enzyme</keyword>
<comment type="function">
    <text evidence="1">The aspartyl protease (PR) mediates the proteolytic cleavages of the Gag and Gag-Pol polyproteins after assembly of the VLP.</text>
</comment>
<keyword evidence="12" id="KW-0695">RNA-directed DNA polymerase</keyword>
<dbReference type="InterPro" id="IPR036397">
    <property type="entry name" value="RNaseH_sf"/>
</dbReference>
<feature type="region of interest" description="Disordered" evidence="18">
    <location>
        <begin position="776"/>
        <end position="802"/>
    </location>
</feature>
<dbReference type="Gene3D" id="4.10.60.10">
    <property type="entry name" value="Zinc finger, CCHC-type"/>
    <property type="match status" value="1"/>
</dbReference>
<proteinExistence type="predicted"/>
<evidence type="ECO:0000256" key="12">
    <source>
        <dbReference type="ARBA" id="ARBA00022918"/>
    </source>
</evidence>
<dbReference type="GO" id="GO:0006310">
    <property type="term" value="P:DNA recombination"/>
    <property type="evidence" value="ECO:0007669"/>
    <property type="project" value="UniProtKB-KW"/>
</dbReference>
<dbReference type="GO" id="GO:0006508">
    <property type="term" value="P:proteolysis"/>
    <property type="evidence" value="ECO:0007669"/>
    <property type="project" value="UniProtKB-KW"/>
</dbReference>
<keyword evidence="15" id="KW-0233">DNA recombination</keyword>
<sequence>MDVITAYLNGDLDEDVYMAIPENLKQYLQEIVVEESQNETVFEKARKALNDLRKGDKEKVCHLKKAIYGLRQAGRQCEKLFHGLNKISGPSSERLGIYEKRNGTYFRLCMTALVTRRESFSMIFLNCNNTSFGAEECFSECTFAARRQPNHNDHLKTQKNAVGKSWFKRKSMCPELVLSGHSETPTMRHHLFCISLIFDRRIITMLLTAMPRLNQSVTSSIDIFFSQNPAGVTIEFVKNKLLQEEARQIRDRVGNGKENGASEDLVFYSSSRNPSAIEQPKNRNKAKFRCYLCKQRGHFRTECPMLKRRGSTSGGPSNRNQFCGECDHNRRVPQQCHEDRKRFQDDGEIAFSINDAVSHHDHALQSGRNKIVFVIDSGCTQHLIGPEFEIYLDNVEDVNIELNVAKKQSKIRATKRGTLHVDSCGVNLKLKDVLMCQEVTYNLLSVSKAEEEGIDVVFSGGRVEFSKNCLTCLHGARIGNLFVEELFPRKNFVNACADVDLIHRRMGHSHVYAPSSVCEVCLKGKMTRSSFKSLEDEKKPKRVLEVISSDVAGPFTLATHDGYKYYLTFVDHYSRFGCVYLLEKKSDVYDKFVEYHAMVTAQHQVKISRFRSDGGGEYSSTKLNEFCKRNGIVQEFSVPRNPEQVGVCERLNRKLLNMSSCLIIESGLGKDMWGEAVRTANYLINRLSTRSTGGIPTEIWFGIRVFGCRAFSHIPKEDRQGKLSERCKSLVMIGYAANGYRLWNLEERVVTKARFVKFDESRMPAKLPNIIIPEVASIEEPEEPSTERAVEAQTPQDPGDSTNDQVIASENDDGTNLMLALMSGHLPSECPSTYEQAVNAGAGWIEAIEDEVKNLVDNETRTFVPAPENEKIIDLRWIFKVKKVGSESVKKARLVARGFQLDNTFEDIDAPVARMASLRTVLAMALERNLKPLTLDVKGAFLNGILKDAVYMRPPKGLKGYVCKLRKALYGLRQSPRCWNDCLDDYFVGQGELIEKGALRRLIRSRLDLIKPDLQRRMLERQLTNFSTKFRSFDEGDRVMYRSYAKNAEEWEPAVVKTRIGDLHYEVKSKGQIFRRHVNQLKTAPTEKKERLNTGTSNRSDVAPAGLLKLQSGKQRPMVRLLNRHWQHRSPQRDRLQYPNPNPSRPKEDTLFVIKGLRKFSVLMLSNEIGRKLFSSVISPALNSGMTLATFNFSGNLPLSKLRSMSNRKKTKTITTITELRATRIPPWRSTESVARPPTKSNNNNKNTTSLTYTSVPINSSL</sequence>
<dbReference type="GO" id="GO:0003676">
    <property type="term" value="F:nucleic acid binding"/>
    <property type="evidence" value="ECO:0007669"/>
    <property type="project" value="InterPro"/>
</dbReference>
<accession>A0A6H5G2H8</accession>
<dbReference type="PROSITE" id="PS50158">
    <property type="entry name" value="ZF_CCHC"/>
    <property type="match status" value="1"/>
</dbReference>
<feature type="domain" description="CCHC-type" evidence="19">
    <location>
        <begin position="289"/>
        <end position="304"/>
    </location>
</feature>
<protein>
    <recommendedName>
        <fullName evidence="23">Endonuclease</fullName>
    </recommendedName>
</protein>
<keyword evidence="13" id="KW-0548">Nucleotidyltransferase</keyword>
<keyword evidence="7" id="KW-0255">Endonuclease</keyword>
<dbReference type="InterPro" id="IPR001584">
    <property type="entry name" value="Integrase_cat-core"/>
</dbReference>
<dbReference type="PROSITE" id="PS50994">
    <property type="entry name" value="INTEGRASE"/>
    <property type="match status" value="1"/>
</dbReference>